<dbReference type="AlphaFoldDB" id="A0A8X6UZY5"/>
<accession>A0A8X6UZY5</accession>
<name>A0A8X6UZY5_TRICX</name>
<organism evidence="2 3">
    <name type="scientific">Trichonephila clavipes</name>
    <name type="common">Golden silk orbweaver</name>
    <name type="synonym">Nephila clavipes</name>
    <dbReference type="NCBI Taxonomy" id="2585209"/>
    <lineage>
        <taxon>Eukaryota</taxon>
        <taxon>Metazoa</taxon>
        <taxon>Ecdysozoa</taxon>
        <taxon>Arthropoda</taxon>
        <taxon>Chelicerata</taxon>
        <taxon>Arachnida</taxon>
        <taxon>Araneae</taxon>
        <taxon>Araneomorphae</taxon>
        <taxon>Entelegynae</taxon>
        <taxon>Araneoidea</taxon>
        <taxon>Nephilidae</taxon>
        <taxon>Trichonephila</taxon>
    </lineage>
</organism>
<feature type="compositionally biased region" description="Polar residues" evidence="1">
    <location>
        <begin position="72"/>
        <end position="84"/>
    </location>
</feature>
<feature type="region of interest" description="Disordered" evidence="1">
    <location>
        <begin position="1"/>
        <end position="84"/>
    </location>
</feature>
<evidence type="ECO:0000313" key="2">
    <source>
        <dbReference type="EMBL" id="GFX90182.1"/>
    </source>
</evidence>
<evidence type="ECO:0000256" key="1">
    <source>
        <dbReference type="SAM" id="MobiDB-lite"/>
    </source>
</evidence>
<dbReference type="EMBL" id="BMAU01021093">
    <property type="protein sequence ID" value="GFX90182.1"/>
    <property type="molecule type" value="Genomic_DNA"/>
</dbReference>
<feature type="compositionally biased region" description="Basic and acidic residues" evidence="1">
    <location>
        <begin position="1"/>
        <end position="12"/>
    </location>
</feature>
<evidence type="ECO:0000313" key="3">
    <source>
        <dbReference type="Proteomes" id="UP000887159"/>
    </source>
</evidence>
<keyword evidence="3" id="KW-1185">Reference proteome</keyword>
<protein>
    <submittedName>
        <fullName evidence="2">Uncharacterized protein</fullName>
    </submittedName>
</protein>
<dbReference type="Proteomes" id="UP000887159">
    <property type="component" value="Unassembled WGS sequence"/>
</dbReference>
<gene>
    <name evidence="2" type="ORF">TNCV_2449571</name>
</gene>
<reference evidence="2" key="1">
    <citation type="submission" date="2020-08" db="EMBL/GenBank/DDBJ databases">
        <title>Multicomponent nature underlies the extraordinary mechanical properties of spider dragline silk.</title>
        <authorList>
            <person name="Kono N."/>
            <person name="Nakamura H."/>
            <person name="Mori M."/>
            <person name="Yoshida Y."/>
            <person name="Ohtoshi R."/>
            <person name="Malay A.D."/>
            <person name="Moran D.A.P."/>
            <person name="Tomita M."/>
            <person name="Numata K."/>
            <person name="Arakawa K."/>
        </authorList>
    </citation>
    <scope>NUCLEOTIDE SEQUENCE</scope>
</reference>
<comment type="caution">
    <text evidence="2">The sequence shown here is derived from an EMBL/GenBank/DDBJ whole genome shotgun (WGS) entry which is preliminary data.</text>
</comment>
<proteinExistence type="predicted"/>
<sequence>MRTRNESKEASLHRYRKTKTGIRQPNRSDHKRGLPSSISSNLLARKRNRRMENNGQVLARGSEPDPAEERPLQSSRIQPLQSEE</sequence>